<dbReference type="EMBL" id="AVOT02081060">
    <property type="protein sequence ID" value="MBW0567554.1"/>
    <property type="molecule type" value="Genomic_DNA"/>
</dbReference>
<feature type="domain" description="Chromo" evidence="1">
    <location>
        <begin position="134"/>
        <end position="168"/>
    </location>
</feature>
<dbReference type="Gene3D" id="2.40.50.40">
    <property type="match status" value="1"/>
</dbReference>
<organism evidence="2 3">
    <name type="scientific">Austropuccinia psidii MF-1</name>
    <dbReference type="NCBI Taxonomy" id="1389203"/>
    <lineage>
        <taxon>Eukaryota</taxon>
        <taxon>Fungi</taxon>
        <taxon>Dikarya</taxon>
        <taxon>Basidiomycota</taxon>
        <taxon>Pucciniomycotina</taxon>
        <taxon>Pucciniomycetes</taxon>
        <taxon>Pucciniales</taxon>
        <taxon>Sphaerophragmiaceae</taxon>
        <taxon>Austropuccinia</taxon>
    </lineage>
</organism>
<dbReference type="Pfam" id="PF24626">
    <property type="entry name" value="SH3_Tf2-1"/>
    <property type="match status" value="1"/>
</dbReference>
<comment type="caution">
    <text evidence="2">The sequence shown here is derived from an EMBL/GenBank/DDBJ whole genome shotgun (WGS) entry which is preliminary data.</text>
</comment>
<dbReference type="InterPro" id="IPR000953">
    <property type="entry name" value="Chromo/chromo_shadow_dom"/>
</dbReference>
<dbReference type="SUPFAM" id="SSF54160">
    <property type="entry name" value="Chromo domain-like"/>
    <property type="match status" value="1"/>
</dbReference>
<evidence type="ECO:0000259" key="1">
    <source>
        <dbReference type="PROSITE" id="PS50013"/>
    </source>
</evidence>
<dbReference type="Proteomes" id="UP000765509">
    <property type="component" value="Unassembled WGS sequence"/>
</dbReference>
<evidence type="ECO:0000313" key="2">
    <source>
        <dbReference type="EMBL" id="MBW0567554.1"/>
    </source>
</evidence>
<gene>
    <name evidence="2" type="ORF">O181_107269</name>
</gene>
<accession>A0A9Q3JST6</accession>
<dbReference type="GO" id="GO:0006338">
    <property type="term" value="P:chromatin remodeling"/>
    <property type="evidence" value="ECO:0007669"/>
    <property type="project" value="UniProtKB-ARBA"/>
</dbReference>
<dbReference type="InterPro" id="IPR016197">
    <property type="entry name" value="Chromo-like_dom_sf"/>
</dbReference>
<name>A0A9Q3JST6_9BASI</name>
<sequence>MLGAHYTSIRISGVGTMSGGHCASVRMVSSVGSMLEGHYTSVRISGVRSMLGGHSASNIKSARPTKQLPEKWLGPFPNLKKVSTQAYHLKLQSKWKSIHPVFHISLLEPVKTSKMTNRHQEPPPLIIIEEEEEWEVSQTLESKLNRGDLWYLVDWKGFSQDSERSTWE</sequence>
<dbReference type="AlphaFoldDB" id="A0A9Q3JST6"/>
<dbReference type="PROSITE" id="PS50013">
    <property type="entry name" value="CHROMO_2"/>
    <property type="match status" value="1"/>
</dbReference>
<reference evidence="2" key="1">
    <citation type="submission" date="2021-03" db="EMBL/GenBank/DDBJ databases">
        <title>Draft genome sequence of rust myrtle Austropuccinia psidii MF-1, a brazilian biotype.</title>
        <authorList>
            <person name="Quecine M.C."/>
            <person name="Pachon D.M.R."/>
            <person name="Bonatelli M.L."/>
            <person name="Correr F.H."/>
            <person name="Franceschini L.M."/>
            <person name="Leite T.F."/>
            <person name="Margarido G.R.A."/>
            <person name="Almeida C.A."/>
            <person name="Ferrarezi J.A."/>
            <person name="Labate C.A."/>
        </authorList>
    </citation>
    <scope>NUCLEOTIDE SEQUENCE</scope>
    <source>
        <strain evidence="2">MF-1</strain>
    </source>
</reference>
<protein>
    <recommendedName>
        <fullName evidence="1">Chromo domain-containing protein</fullName>
    </recommendedName>
</protein>
<proteinExistence type="predicted"/>
<dbReference type="CDD" id="cd00024">
    <property type="entry name" value="CD_CSD"/>
    <property type="match status" value="1"/>
</dbReference>
<dbReference type="InterPro" id="IPR056924">
    <property type="entry name" value="SH3_Tf2-1"/>
</dbReference>
<evidence type="ECO:0000313" key="3">
    <source>
        <dbReference type="Proteomes" id="UP000765509"/>
    </source>
</evidence>
<keyword evidence="3" id="KW-1185">Reference proteome</keyword>